<accession>A0A8H6NP75</accession>
<evidence type="ECO:0000313" key="2">
    <source>
        <dbReference type="EMBL" id="KAF6840004.1"/>
    </source>
</evidence>
<feature type="compositionally biased region" description="Basic and acidic residues" evidence="1">
    <location>
        <begin position="8"/>
        <end position="17"/>
    </location>
</feature>
<dbReference type="Proteomes" id="UP000639643">
    <property type="component" value="Unassembled WGS sequence"/>
</dbReference>
<organism evidence="2 3">
    <name type="scientific">Colletotrichum musicola</name>
    <dbReference type="NCBI Taxonomy" id="2175873"/>
    <lineage>
        <taxon>Eukaryota</taxon>
        <taxon>Fungi</taxon>
        <taxon>Dikarya</taxon>
        <taxon>Ascomycota</taxon>
        <taxon>Pezizomycotina</taxon>
        <taxon>Sordariomycetes</taxon>
        <taxon>Hypocreomycetidae</taxon>
        <taxon>Glomerellales</taxon>
        <taxon>Glomerellaceae</taxon>
        <taxon>Colletotrichum</taxon>
        <taxon>Colletotrichum orchidearum species complex</taxon>
    </lineage>
</organism>
<feature type="compositionally biased region" description="Polar residues" evidence="1">
    <location>
        <begin position="117"/>
        <end position="126"/>
    </location>
</feature>
<feature type="region of interest" description="Disordered" evidence="1">
    <location>
        <begin position="380"/>
        <end position="401"/>
    </location>
</feature>
<gene>
    <name evidence="2" type="ORF">CMUS01_04098</name>
</gene>
<evidence type="ECO:0000256" key="1">
    <source>
        <dbReference type="SAM" id="MobiDB-lite"/>
    </source>
</evidence>
<proteinExistence type="predicted"/>
<name>A0A8H6NP75_9PEZI</name>
<feature type="compositionally biased region" description="Basic and acidic residues" evidence="1">
    <location>
        <begin position="89"/>
        <end position="106"/>
    </location>
</feature>
<reference evidence="2" key="1">
    <citation type="journal article" date="2020" name="Phytopathology">
        <title>Genome Sequence Resources of Colletotrichum truncatum, C. plurivorum, C. musicola, and C. sojae: Four Species Pathogenic to Soybean (Glycine max).</title>
        <authorList>
            <person name="Rogerio F."/>
            <person name="Boufleur T.R."/>
            <person name="Ciampi-Guillardi M."/>
            <person name="Sukno S.A."/>
            <person name="Thon M.R."/>
            <person name="Massola Junior N.S."/>
            <person name="Baroncelli R."/>
        </authorList>
    </citation>
    <scope>NUCLEOTIDE SEQUENCE</scope>
    <source>
        <strain evidence="2">LFN0074</strain>
    </source>
</reference>
<comment type="caution">
    <text evidence="2">The sequence shown here is derived from an EMBL/GenBank/DDBJ whole genome shotgun (WGS) entry which is preliminary data.</text>
</comment>
<evidence type="ECO:0000313" key="3">
    <source>
        <dbReference type="Proteomes" id="UP000639643"/>
    </source>
</evidence>
<dbReference type="EMBL" id="WIGM01000106">
    <property type="protein sequence ID" value="KAF6840004.1"/>
    <property type="molecule type" value="Genomic_DNA"/>
</dbReference>
<dbReference type="AlphaFoldDB" id="A0A8H6NP75"/>
<feature type="compositionally biased region" description="Basic and acidic residues" evidence="1">
    <location>
        <begin position="62"/>
        <end position="71"/>
    </location>
</feature>
<feature type="compositionally biased region" description="Polar residues" evidence="1">
    <location>
        <begin position="256"/>
        <end position="265"/>
    </location>
</feature>
<feature type="region of interest" description="Disordered" evidence="1">
    <location>
        <begin position="1"/>
        <end position="290"/>
    </location>
</feature>
<feature type="compositionally biased region" description="Basic and acidic residues" evidence="1">
    <location>
        <begin position="155"/>
        <end position="166"/>
    </location>
</feature>
<sequence>MARHHRRGPDVELDPHQPHIHPYEGPVADSYGEPYPSRGRSVGPRRRNRSEPAATVAASYNDRGHDPEEPRKGRKYRKGNEYSSQANPKPDHESHKGRYHEDDGAYPRRAQRRAQSHGFSASNLRRTANDYHDLDPYGAASRRGRDRQQAYHPPRTSETRRSRYPDYDPPPPLSDNHRSRYSDYDVEPSSSRYAGHDAGPRASDRRDSRRADYDDAAVRNAGETRRPRHPNREADPHLRPRDHVLEARNRYRNGSPGRQSQPTRSNHTRGRSMPRNVAVGGSAGGGRPRAKSAVGYAALGEAAQTAFRVGSQAAYQMRNDPGPWIGEKGTRVATAALGAALVDTFVGHKAANMKGGMRHQALRQACEMGIRNLVMQPAVKSANHRSGSGSGGINHGGRRRR</sequence>
<feature type="compositionally biased region" description="Basic and acidic residues" evidence="1">
    <location>
        <begin position="194"/>
        <end position="249"/>
    </location>
</feature>
<dbReference type="OrthoDB" id="3539922at2759"/>
<protein>
    <submittedName>
        <fullName evidence="2">Uncharacterized protein</fullName>
    </submittedName>
</protein>
<keyword evidence="3" id="KW-1185">Reference proteome</keyword>